<evidence type="ECO:0000313" key="3">
    <source>
        <dbReference type="EnsemblPlants" id="MELO3C029112.2.1"/>
    </source>
</evidence>
<accession>A0A9I9E5N9</accession>
<feature type="region of interest" description="Disordered" evidence="1">
    <location>
        <begin position="1"/>
        <end position="24"/>
    </location>
</feature>
<evidence type="ECO:0000256" key="1">
    <source>
        <dbReference type="SAM" id="MobiDB-lite"/>
    </source>
</evidence>
<evidence type="ECO:0000259" key="2">
    <source>
        <dbReference type="Pfam" id="PF26138"/>
    </source>
</evidence>
<protein>
    <recommendedName>
        <fullName evidence="2">DUF8040 domain-containing protein</fullName>
    </recommendedName>
</protein>
<name>A0A9I9E5N9_CUCME</name>
<dbReference type="AlphaFoldDB" id="A0A9I9E5N9"/>
<organism evidence="3">
    <name type="scientific">Cucumis melo</name>
    <name type="common">Muskmelon</name>
    <dbReference type="NCBI Taxonomy" id="3656"/>
    <lineage>
        <taxon>Eukaryota</taxon>
        <taxon>Viridiplantae</taxon>
        <taxon>Streptophyta</taxon>
        <taxon>Embryophyta</taxon>
        <taxon>Tracheophyta</taxon>
        <taxon>Spermatophyta</taxon>
        <taxon>Magnoliopsida</taxon>
        <taxon>eudicotyledons</taxon>
        <taxon>Gunneridae</taxon>
        <taxon>Pentapetalae</taxon>
        <taxon>rosids</taxon>
        <taxon>fabids</taxon>
        <taxon>Cucurbitales</taxon>
        <taxon>Cucurbitaceae</taxon>
        <taxon>Benincaseae</taxon>
        <taxon>Cucumis</taxon>
    </lineage>
</organism>
<reference evidence="3" key="1">
    <citation type="submission" date="2023-03" db="UniProtKB">
        <authorList>
            <consortium name="EnsemblPlants"/>
        </authorList>
    </citation>
    <scope>IDENTIFICATION</scope>
</reference>
<dbReference type="Pfam" id="PF26138">
    <property type="entry name" value="DUF8040"/>
    <property type="match status" value="1"/>
</dbReference>
<dbReference type="EnsemblPlants" id="MELO3C029112.2.1">
    <property type="protein sequence ID" value="MELO3C029112.2.1"/>
    <property type="gene ID" value="MELO3C029112.2"/>
</dbReference>
<dbReference type="Gramene" id="MELO3C029112.2.1">
    <property type="protein sequence ID" value="MELO3C029112.2.1"/>
    <property type="gene ID" value="MELO3C029112.2"/>
</dbReference>
<proteinExistence type="predicted"/>
<dbReference type="InterPro" id="IPR058353">
    <property type="entry name" value="DUF8040"/>
</dbReference>
<feature type="domain" description="DUF8040" evidence="2">
    <location>
        <begin position="122"/>
        <end position="188"/>
    </location>
</feature>
<sequence>GLFGPRFKTPCRTPPQPISPSRFPSQSLLNSPITLPLSLSLDSVVIPPQISHQLSLSLSAIPYFHFLLLRLSPFRGSFSSLLFRRSEMVLRFVDESIYLCCLRNDTPSIFGTPEITILIFEKNFAILCHLLRTTAGLALTKIVNVEEMVVIFLHVLAYNVKNRVIQRDFMRSGEIISSHFNLVLFVVLRLYVELLKKPQLVTNACTDPH</sequence>